<keyword evidence="1" id="KW-0732">Signal</keyword>
<dbReference type="EMBL" id="JBHSSK010000009">
    <property type="protein sequence ID" value="MFC6206496.1"/>
    <property type="molecule type" value="Genomic_DNA"/>
</dbReference>
<name>A0ABW1SPY3_9LACO</name>
<evidence type="ECO:0000256" key="1">
    <source>
        <dbReference type="SAM" id="SignalP"/>
    </source>
</evidence>
<accession>A0ABW1SPY3</accession>
<organism evidence="2 3">
    <name type="scientific">Levilactobacillus tongjiangensis</name>
    <dbReference type="NCBI Taxonomy" id="2486023"/>
    <lineage>
        <taxon>Bacteria</taxon>
        <taxon>Bacillati</taxon>
        <taxon>Bacillota</taxon>
        <taxon>Bacilli</taxon>
        <taxon>Lactobacillales</taxon>
        <taxon>Lactobacillaceae</taxon>
        <taxon>Levilactobacillus</taxon>
    </lineage>
</organism>
<dbReference type="RefSeq" id="WP_125691028.1">
    <property type="nucleotide sequence ID" value="NZ_JBHSSK010000009.1"/>
</dbReference>
<reference evidence="3" key="1">
    <citation type="journal article" date="2019" name="Int. J. Syst. Evol. Microbiol.">
        <title>The Global Catalogue of Microorganisms (GCM) 10K type strain sequencing project: providing services to taxonomists for standard genome sequencing and annotation.</title>
        <authorList>
            <consortium name="The Broad Institute Genomics Platform"/>
            <consortium name="The Broad Institute Genome Sequencing Center for Infectious Disease"/>
            <person name="Wu L."/>
            <person name="Ma J."/>
        </authorList>
    </citation>
    <scope>NUCLEOTIDE SEQUENCE [LARGE SCALE GENOMIC DNA]</scope>
    <source>
        <strain evidence="3">CCM 8905</strain>
    </source>
</reference>
<evidence type="ECO:0008006" key="4">
    <source>
        <dbReference type="Google" id="ProtNLM"/>
    </source>
</evidence>
<sequence length="246" mass="27457">MKPSAILLLIGTTLTTTFLVPTSVQASEYSAARANSVRLVWRHSMHQHLYHTHRGSRYSKHLGVRYGRNTEDITWLTNAHEKLYDKRTHKAAIYYHVNSFDGRHGGWIWRGYLIPGGATVKPNPTNKPSVDPGQEQGQRFDNAVRSLFPGTVNDDALRSQASAAINPSDGERSPRVPAGQIYIRLYNQVAHPTIQSYREALITAGYSAAKLATFKNWHIGVATQTDREFGEGVNFGDVAIYLAPQQ</sequence>
<protein>
    <recommendedName>
        <fullName evidence="4">D-alanyl-D-alanine carboxypeptidase</fullName>
    </recommendedName>
</protein>
<proteinExistence type="predicted"/>
<dbReference type="Proteomes" id="UP001596254">
    <property type="component" value="Unassembled WGS sequence"/>
</dbReference>
<gene>
    <name evidence="2" type="ORF">ACFP1G_03255</name>
</gene>
<keyword evidence="3" id="KW-1185">Reference proteome</keyword>
<comment type="caution">
    <text evidence="2">The sequence shown here is derived from an EMBL/GenBank/DDBJ whole genome shotgun (WGS) entry which is preliminary data.</text>
</comment>
<feature type="chain" id="PRO_5046714373" description="D-alanyl-D-alanine carboxypeptidase" evidence="1">
    <location>
        <begin position="27"/>
        <end position="246"/>
    </location>
</feature>
<feature type="signal peptide" evidence="1">
    <location>
        <begin position="1"/>
        <end position="26"/>
    </location>
</feature>
<evidence type="ECO:0000313" key="2">
    <source>
        <dbReference type="EMBL" id="MFC6206496.1"/>
    </source>
</evidence>
<evidence type="ECO:0000313" key="3">
    <source>
        <dbReference type="Proteomes" id="UP001596254"/>
    </source>
</evidence>